<feature type="region of interest" description="Disordered" evidence="8">
    <location>
        <begin position="1"/>
        <end position="38"/>
    </location>
</feature>
<dbReference type="InterPro" id="IPR027417">
    <property type="entry name" value="P-loop_NTPase"/>
</dbReference>
<dbReference type="Gene3D" id="3.40.50.300">
    <property type="entry name" value="P-loop containing nucleotide triphosphate hydrolases"/>
    <property type="match status" value="2"/>
</dbReference>
<accession>A0A6A6P0B4</accession>
<evidence type="ECO:0000256" key="4">
    <source>
        <dbReference type="ARBA" id="ARBA00022741"/>
    </source>
</evidence>
<feature type="domain" description="ABC transporter" evidence="10">
    <location>
        <begin position="701"/>
        <end position="962"/>
    </location>
</feature>
<evidence type="ECO:0000256" key="3">
    <source>
        <dbReference type="ARBA" id="ARBA00022692"/>
    </source>
</evidence>
<evidence type="ECO:0000313" key="12">
    <source>
        <dbReference type="Proteomes" id="UP000799766"/>
    </source>
</evidence>
<dbReference type="GO" id="GO:0016887">
    <property type="term" value="F:ATP hydrolysis activity"/>
    <property type="evidence" value="ECO:0007669"/>
    <property type="project" value="InterPro"/>
</dbReference>
<feature type="transmembrane region" description="Helical" evidence="9">
    <location>
        <begin position="1273"/>
        <end position="1295"/>
    </location>
</feature>
<dbReference type="PROSITE" id="PS00211">
    <property type="entry name" value="ABC_TRANSPORTER_1"/>
    <property type="match status" value="1"/>
</dbReference>
<proteinExistence type="predicted"/>
<evidence type="ECO:0000256" key="9">
    <source>
        <dbReference type="SAM" id="Phobius"/>
    </source>
</evidence>
<dbReference type="GO" id="GO:0140359">
    <property type="term" value="F:ABC-type transporter activity"/>
    <property type="evidence" value="ECO:0007669"/>
    <property type="project" value="InterPro"/>
</dbReference>
<evidence type="ECO:0000256" key="5">
    <source>
        <dbReference type="ARBA" id="ARBA00022840"/>
    </source>
</evidence>
<keyword evidence="2" id="KW-0813">Transport</keyword>
<dbReference type="SMART" id="SM00382">
    <property type="entry name" value="AAA"/>
    <property type="match status" value="2"/>
</dbReference>
<feature type="transmembrane region" description="Helical" evidence="9">
    <location>
        <begin position="592"/>
        <end position="613"/>
    </location>
</feature>
<name>A0A6A6P0B4_9PEZI</name>
<comment type="subcellular location">
    <subcellularLocation>
        <location evidence="1">Membrane</location>
        <topology evidence="1">Multi-pass membrane protein</topology>
    </subcellularLocation>
</comment>
<dbReference type="Pfam" id="PF01061">
    <property type="entry name" value="ABC2_membrane"/>
    <property type="match status" value="2"/>
</dbReference>
<keyword evidence="5" id="KW-0067">ATP-binding</keyword>
<feature type="transmembrane region" description="Helical" evidence="9">
    <location>
        <begin position="1080"/>
        <end position="1102"/>
    </location>
</feature>
<dbReference type="InterPro" id="IPR003593">
    <property type="entry name" value="AAA+_ATPase"/>
</dbReference>
<evidence type="ECO:0000313" key="11">
    <source>
        <dbReference type="EMBL" id="KAF2457396.1"/>
    </source>
</evidence>
<dbReference type="GO" id="GO:0016020">
    <property type="term" value="C:membrane"/>
    <property type="evidence" value="ECO:0007669"/>
    <property type="project" value="UniProtKB-SubCell"/>
</dbReference>
<dbReference type="PANTHER" id="PTHR48041:SF119">
    <property type="entry name" value="ROA1P"/>
    <property type="match status" value="1"/>
</dbReference>
<feature type="transmembrane region" description="Helical" evidence="9">
    <location>
        <begin position="559"/>
        <end position="580"/>
    </location>
</feature>
<evidence type="ECO:0000256" key="6">
    <source>
        <dbReference type="ARBA" id="ARBA00022989"/>
    </source>
</evidence>
<dbReference type="InterPro" id="IPR013525">
    <property type="entry name" value="ABC2_TM"/>
</dbReference>
<dbReference type="Proteomes" id="UP000799766">
    <property type="component" value="Unassembled WGS sequence"/>
</dbReference>
<dbReference type="SUPFAM" id="SSF52540">
    <property type="entry name" value="P-loop containing nucleoside triphosphate hydrolases"/>
    <property type="match status" value="2"/>
</dbReference>
<evidence type="ECO:0000259" key="10">
    <source>
        <dbReference type="PROSITE" id="PS50893"/>
    </source>
</evidence>
<dbReference type="InterPro" id="IPR017871">
    <property type="entry name" value="ABC_transporter-like_CS"/>
</dbReference>
<dbReference type="FunFam" id="3.40.50.300:FF:001433">
    <property type="entry name" value="ABC transporter, putative"/>
    <property type="match status" value="1"/>
</dbReference>
<dbReference type="PROSITE" id="PS50893">
    <property type="entry name" value="ABC_TRANSPORTER_2"/>
    <property type="match status" value="2"/>
</dbReference>
<dbReference type="OrthoDB" id="66620at2759"/>
<evidence type="ECO:0000256" key="2">
    <source>
        <dbReference type="ARBA" id="ARBA00022448"/>
    </source>
</evidence>
<dbReference type="InterPro" id="IPR043926">
    <property type="entry name" value="ABCG_dom"/>
</dbReference>
<feature type="transmembrane region" description="Helical" evidence="9">
    <location>
        <begin position="1158"/>
        <end position="1179"/>
    </location>
</feature>
<evidence type="ECO:0000256" key="1">
    <source>
        <dbReference type="ARBA" id="ARBA00004141"/>
    </source>
</evidence>
<feature type="transmembrane region" description="Helical" evidence="9">
    <location>
        <begin position="1049"/>
        <end position="1068"/>
    </location>
</feature>
<feature type="domain" description="ABC transporter" evidence="10">
    <location>
        <begin position="81"/>
        <end position="323"/>
    </location>
</feature>
<organism evidence="11 12">
    <name type="scientific">Lineolata rhizophorae</name>
    <dbReference type="NCBI Taxonomy" id="578093"/>
    <lineage>
        <taxon>Eukaryota</taxon>
        <taxon>Fungi</taxon>
        <taxon>Dikarya</taxon>
        <taxon>Ascomycota</taxon>
        <taxon>Pezizomycotina</taxon>
        <taxon>Dothideomycetes</taxon>
        <taxon>Dothideomycetes incertae sedis</taxon>
        <taxon>Lineolatales</taxon>
        <taxon>Lineolataceae</taxon>
        <taxon>Lineolata</taxon>
    </lineage>
</organism>
<keyword evidence="7 9" id="KW-0472">Membrane</keyword>
<protein>
    <submittedName>
        <fullName evidence="11">P-loop containing nucleoside triphosphate hydrolase protein</fullName>
    </submittedName>
</protein>
<sequence length="1310" mass="145167">MTEEKATGRPASEDGLGIEALPQGSWRNEDGATDVAQDVPDADSWAGNEISFRAVDRVDVRVRHLSVRVDTSPSKSSKLFASLAGKAKAEVQERHVKTILDDVSADMSSGTLTAIIGGSGGGKTTMLNVMSHRMHGRRLQISGSTLFNDQENTNTVSSAYVMQQDVLLPTLTVRETLQYAAELRLPSSVTKEERKRVVEEVILELGLKEAANTRIGNNVHKGCSGGEKRRTSIGVQILANPSVLFLDEPTTGLDAASAFQLVRTLKNLARKGRTIITTIHQPRSEIWSLFDNLVLLTQGVPAYSGPTADCLEYFTKIGHELPPFVNPAEHLIDTVAVDTRSPELEEASSARVNAIRDAWRIHSAKSDEGETALAVTAVANENATSDFKAHHSAFGKQLKVLTSRTLVVTLRDPMGMIGSLIEAFSMAIITGWIFLQLDESQSGILSRQGALYTSAALQGYLILIYETYRLTIDIEVFDRERGEGVVGVPAFLISRRLARFFVEDVSVPLIFSIIFYFMAGFRADGTQFMTFFSVILLEQYIAVCLAMVCVAISRNFAGASLIANMTYTLQSMACGYFIQANTMPVYVQWTKWIAYCFYAFGALCANEFVGHFYDCPQPGGPNNPACRPYTGAYIMDLLGLPSNWVWRPILVLFSFVLGFYIGAGLLLRFFKTEMKISRARVTDTDESAGKEKITARSNAEVRTVDIRLDQFALDIEKRTWKPKEKKTLHIVRPLTADFQPGVLNVILGPSGSGKTTLLNTMAKRLKGTSTTKYLTFGSMLYNGAVPSDSVVQSIASFVTQDDDALLPSLTVRETLRFAAGLRLPQWMPKEEKHRRAESVLLKMGLKDCADNLIGNDLVKGISGGEKRRVTIAVQILTDPRVLLLDEPTSGLDSFTASSIIDVLRGLAEEGRTLVLTIHQSRSDLWRHFGNVLLLARGGFPVYAGPGDRMIGHFASQGFECPQTTNPADFALDLITVDLQHEAREAASRAKVRRLIESWSSDRFHPETSGAIAAPAELGSLKRTMAPFRVAFPLLVHRSSINFWRQPPLMVGRIMQVVGLGIVIGLYFAPLHNDYYYVRNWLGLIQEIAPLYFVGMLQNVAVYPFEKDVFYREHDDRAYSVEAFFLQYTAIEIPFEIITSLLFAVLADLAVALPRTPKMFFIVAYNCFCIVSCGESLGILFNTLFQHTGFSVNVMSVFLSLAQIMGGVMSLDIPDFLQAFNHLSPVKYSIANLAPYALEDQTFTCNDFQRLPNGQCPAETGQQVLEMYKLDKTAWLNVLALGICAIIYRLVAYVVLKLMRENWKLAFWRSE</sequence>
<evidence type="ECO:0000256" key="7">
    <source>
        <dbReference type="ARBA" id="ARBA00023136"/>
    </source>
</evidence>
<keyword evidence="11" id="KW-0378">Hydrolase</keyword>
<keyword evidence="4" id="KW-0547">Nucleotide-binding</keyword>
<keyword evidence="6 9" id="KW-1133">Transmembrane helix</keyword>
<keyword evidence="3 9" id="KW-0812">Transmembrane</keyword>
<feature type="transmembrane region" description="Helical" evidence="9">
    <location>
        <begin position="531"/>
        <end position="553"/>
    </location>
</feature>
<dbReference type="Pfam" id="PF19055">
    <property type="entry name" value="ABC2_membrane_7"/>
    <property type="match status" value="2"/>
</dbReference>
<dbReference type="Pfam" id="PF00005">
    <property type="entry name" value="ABC_tran"/>
    <property type="match status" value="2"/>
</dbReference>
<feature type="transmembrane region" description="Helical" evidence="9">
    <location>
        <begin position="1191"/>
        <end position="1210"/>
    </location>
</feature>
<dbReference type="GO" id="GO:0005524">
    <property type="term" value="F:ATP binding"/>
    <property type="evidence" value="ECO:0007669"/>
    <property type="project" value="UniProtKB-KW"/>
</dbReference>
<feature type="transmembrane region" description="Helical" evidence="9">
    <location>
        <begin position="1123"/>
        <end position="1146"/>
    </location>
</feature>
<gene>
    <name evidence="11" type="ORF">BDY21DRAFT_371608</name>
</gene>
<dbReference type="EMBL" id="MU001680">
    <property type="protein sequence ID" value="KAF2457396.1"/>
    <property type="molecule type" value="Genomic_DNA"/>
</dbReference>
<evidence type="ECO:0000256" key="8">
    <source>
        <dbReference type="SAM" id="MobiDB-lite"/>
    </source>
</evidence>
<reference evidence="11" key="1">
    <citation type="journal article" date="2020" name="Stud. Mycol.">
        <title>101 Dothideomycetes genomes: a test case for predicting lifestyles and emergence of pathogens.</title>
        <authorList>
            <person name="Haridas S."/>
            <person name="Albert R."/>
            <person name="Binder M."/>
            <person name="Bloem J."/>
            <person name="Labutti K."/>
            <person name="Salamov A."/>
            <person name="Andreopoulos B."/>
            <person name="Baker S."/>
            <person name="Barry K."/>
            <person name="Bills G."/>
            <person name="Bluhm B."/>
            <person name="Cannon C."/>
            <person name="Castanera R."/>
            <person name="Culley D."/>
            <person name="Daum C."/>
            <person name="Ezra D."/>
            <person name="Gonzalez J."/>
            <person name="Henrissat B."/>
            <person name="Kuo A."/>
            <person name="Liang C."/>
            <person name="Lipzen A."/>
            <person name="Lutzoni F."/>
            <person name="Magnuson J."/>
            <person name="Mondo S."/>
            <person name="Nolan M."/>
            <person name="Ohm R."/>
            <person name="Pangilinan J."/>
            <person name="Park H.-J."/>
            <person name="Ramirez L."/>
            <person name="Alfaro M."/>
            <person name="Sun H."/>
            <person name="Tritt A."/>
            <person name="Yoshinaga Y."/>
            <person name="Zwiers L.-H."/>
            <person name="Turgeon B."/>
            <person name="Goodwin S."/>
            <person name="Spatafora J."/>
            <person name="Crous P."/>
            <person name="Grigoriev I."/>
        </authorList>
    </citation>
    <scope>NUCLEOTIDE SEQUENCE</scope>
    <source>
        <strain evidence="11">ATCC 16933</strain>
    </source>
</reference>
<dbReference type="PANTHER" id="PTHR48041">
    <property type="entry name" value="ABC TRANSPORTER G FAMILY MEMBER 28"/>
    <property type="match status" value="1"/>
</dbReference>
<dbReference type="InterPro" id="IPR050352">
    <property type="entry name" value="ABCG_transporters"/>
</dbReference>
<feature type="transmembrane region" description="Helical" evidence="9">
    <location>
        <begin position="500"/>
        <end position="519"/>
    </location>
</feature>
<keyword evidence="12" id="KW-1185">Reference proteome</keyword>
<dbReference type="InterPro" id="IPR003439">
    <property type="entry name" value="ABC_transporter-like_ATP-bd"/>
</dbReference>
<feature type="transmembrane region" description="Helical" evidence="9">
    <location>
        <begin position="645"/>
        <end position="670"/>
    </location>
</feature>